<evidence type="ECO:0000313" key="2">
    <source>
        <dbReference type="Proteomes" id="UP000298234"/>
    </source>
</evidence>
<gene>
    <name evidence="1" type="ORF">E3D37_37895</name>
</gene>
<dbReference type="AlphaFoldDB" id="A0AAX2RCK3"/>
<organism evidence="1 2">
    <name type="scientific">Burkholderia cepacia</name>
    <name type="common">Pseudomonas cepacia</name>
    <dbReference type="NCBI Taxonomy" id="292"/>
    <lineage>
        <taxon>Bacteria</taxon>
        <taxon>Pseudomonadati</taxon>
        <taxon>Pseudomonadota</taxon>
        <taxon>Betaproteobacteria</taxon>
        <taxon>Burkholderiales</taxon>
        <taxon>Burkholderiaceae</taxon>
        <taxon>Burkholderia</taxon>
        <taxon>Burkholderia cepacia complex</taxon>
    </lineage>
</organism>
<proteinExistence type="predicted"/>
<protein>
    <submittedName>
        <fullName evidence="1">Uncharacterized protein</fullName>
    </submittedName>
</protein>
<comment type="caution">
    <text evidence="1">The sequence shown here is derived from an EMBL/GenBank/DDBJ whole genome shotgun (WGS) entry which is preliminary data.</text>
</comment>
<reference evidence="1 2" key="1">
    <citation type="submission" date="2019-03" db="EMBL/GenBank/DDBJ databases">
        <title>Burkholderia cepacia outbreak.</title>
        <authorList>
            <person name="Farzana R."/>
            <person name="Walsh T.R."/>
        </authorList>
    </citation>
    <scope>NUCLEOTIDE SEQUENCE [LARGE SCALE GENOMIC DNA]</scope>
    <source>
        <strain evidence="2">d13</strain>
    </source>
</reference>
<dbReference type="EMBL" id="SNSQ01000069">
    <property type="protein sequence ID" value="TEU35133.1"/>
    <property type="molecule type" value="Genomic_DNA"/>
</dbReference>
<name>A0AAX2RCK3_BURCE</name>
<sequence length="104" mass="11749">MMTLPLPFAWTIRMRAAARRHMFPEFRVSVAPRAALTHVNLLRAVGALTRTAQFGSAGKLQVTTSMICRNSHARGIANVTVCREIRIRQHRWQATPFSPWIPSP</sequence>
<accession>A0AAX2RCK3</accession>
<dbReference type="Proteomes" id="UP000298234">
    <property type="component" value="Unassembled WGS sequence"/>
</dbReference>
<evidence type="ECO:0000313" key="1">
    <source>
        <dbReference type="EMBL" id="TEU35133.1"/>
    </source>
</evidence>
<dbReference type="RefSeq" id="WP_119337537.1">
    <property type="nucleotide sequence ID" value="NZ_SNSG01000075.1"/>
</dbReference>